<evidence type="ECO:0000259" key="3">
    <source>
        <dbReference type="Pfam" id="PF11797"/>
    </source>
</evidence>
<dbReference type="RefSeq" id="WP_071877929.1">
    <property type="nucleotide sequence ID" value="NZ_JXLC01000013.1"/>
</dbReference>
<dbReference type="Proteomes" id="UP000065511">
    <property type="component" value="Chromosome"/>
</dbReference>
<keyword evidence="5" id="KW-1185">Reference proteome</keyword>
<gene>
    <name evidence="4" type="ORF">ATZ33_12180</name>
</gene>
<keyword evidence="1" id="KW-0472">Membrane</keyword>
<keyword evidence="1" id="KW-1133">Transmembrane helix</keyword>
<sequence>MKKRNAFLLICLFYIVSMIVTTEKTYATEAIATPYTYTVVKPENQEGDVGYFNLRMTPGKKQKIQIELKNDVDKEVTVGVEISQAKTNSNGVIEFGPSPIKDDSSLKFDLKKMVTGPEKVVLPPKQKKVLELTIDMPETSYDGILTGGIHLKVIPTKEEEEEKKKQKGVINEYAYLIGLVLKETDTPIEPELELNNVYPGLSNYRNAIFINYSNIQPDFVNDMDIEAQVMKEGSNEILYETKKIKMRMAPNSMIDFPILMNSEKMEPGEYNAHILVSNQEKKWEWTKKFKITKEEADKYNAQDVTLIQERGIDWGLIGLIVSGIIAVFVIIFFIVQVINNSKKKKRKQKKSKKNS</sequence>
<dbReference type="InterPro" id="IPR010317">
    <property type="entry name" value="WxLIP_PGBD"/>
</dbReference>
<dbReference type="InterPro" id="IPR021759">
    <property type="entry name" value="WxLIP_HBD"/>
</dbReference>
<keyword evidence="1" id="KW-0812">Transmembrane</keyword>
<evidence type="ECO:0000256" key="1">
    <source>
        <dbReference type="SAM" id="Phobius"/>
    </source>
</evidence>
<dbReference type="Pfam" id="PF06030">
    <property type="entry name" value="WxLIP_PGBD"/>
    <property type="match status" value="1"/>
</dbReference>
<feature type="domain" description="WxL Interacting Protein host binding" evidence="3">
    <location>
        <begin position="165"/>
        <end position="300"/>
    </location>
</feature>
<evidence type="ECO:0000259" key="2">
    <source>
        <dbReference type="Pfam" id="PF06030"/>
    </source>
</evidence>
<feature type="transmembrane region" description="Helical" evidence="1">
    <location>
        <begin position="314"/>
        <end position="338"/>
    </location>
</feature>
<evidence type="ECO:0000313" key="5">
    <source>
        <dbReference type="Proteomes" id="UP000065511"/>
    </source>
</evidence>
<feature type="domain" description="WxL Interacting Protein peptidoglycan binding" evidence="2">
    <location>
        <begin position="38"/>
        <end position="152"/>
    </location>
</feature>
<protein>
    <recommendedName>
        <fullName evidence="6">DUF3324 domain-containing protein</fullName>
    </recommendedName>
</protein>
<dbReference type="EMBL" id="CP013614">
    <property type="protein sequence ID" value="ALS02112.1"/>
    <property type="molecule type" value="Genomic_DNA"/>
</dbReference>
<reference evidence="4 5" key="1">
    <citation type="submission" date="2015-12" db="EMBL/GenBank/DDBJ databases">
        <authorList>
            <person name="Lauer A."/>
            <person name="Humrighouse B."/>
            <person name="Loparev V."/>
            <person name="Shewmaker P.L."/>
            <person name="Whitney A.M."/>
            <person name="McLaughlin R.W."/>
        </authorList>
    </citation>
    <scope>NUCLEOTIDE SEQUENCE [LARGE SCALE GENOMIC DNA]</scope>
    <source>
        <strain evidence="4 5">LMG 23085</strain>
    </source>
</reference>
<accession>A0ABN4J803</accession>
<proteinExistence type="predicted"/>
<dbReference type="Pfam" id="PF11797">
    <property type="entry name" value="WxLIP_HBD"/>
    <property type="match status" value="1"/>
</dbReference>
<organism evidence="4 5">
    <name type="scientific">Enterococcus silesiacus</name>
    <dbReference type="NCBI Taxonomy" id="332949"/>
    <lineage>
        <taxon>Bacteria</taxon>
        <taxon>Bacillati</taxon>
        <taxon>Bacillota</taxon>
        <taxon>Bacilli</taxon>
        <taxon>Lactobacillales</taxon>
        <taxon>Enterococcaceae</taxon>
        <taxon>Enterococcus</taxon>
    </lineage>
</organism>
<evidence type="ECO:0008006" key="6">
    <source>
        <dbReference type="Google" id="ProtNLM"/>
    </source>
</evidence>
<evidence type="ECO:0000313" key="4">
    <source>
        <dbReference type="EMBL" id="ALS02112.1"/>
    </source>
</evidence>
<name>A0ABN4J803_9ENTE</name>